<dbReference type="EMBL" id="JZWV01000688">
    <property type="protein sequence ID" value="KJY28961.1"/>
    <property type="molecule type" value="Genomic_DNA"/>
</dbReference>
<evidence type="ECO:0000313" key="1">
    <source>
        <dbReference type="EMBL" id="KJY28961.1"/>
    </source>
</evidence>
<accession>A0A0F4J7Q2</accession>
<organism evidence="1 2">
    <name type="scientific">Streptomyces katrae</name>
    <dbReference type="NCBI Taxonomy" id="68223"/>
    <lineage>
        <taxon>Bacteria</taxon>
        <taxon>Bacillati</taxon>
        <taxon>Actinomycetota</taxon>
        <taxon>Actinomycetes</taxon>
        <taxon>Kitasatosporales</taxon>
        <taxon>Streptomycetaceae</taxon>
        <taxon>Streptomyces</taxon>
    </lineage>
</organism>
<comment type="caution">
    <text evidence="1">The sequence shown here is derived from an EMBL/GenBank/DDBJ whole genome shotgun (WGS) entry which is preliminary data.</text>
</comment>
<gene>
    <name evidence="1" type="ORF">VR44_24055</name>
</gene>
<dbReference type="PATRIC" id="fig|68223.7.peg.803"/>
<dbReference type="AlphaFoldDB" id="A0A0F4J7Q2"/>
<dbReference type="Proteomes" id="UP000033551">
    <property type="component" value="Unassembled WGS sequence"/>
</dbReference>
<dbReference type="RefSeq" id="WP_045949666.1">
    <property type="nucleotide sequence ID" value="NZ_JZWV01000688.1"/>
</dbReference>
<sequence length="138" mass="14559">MALKWQGWVVGLVGLAGLLVFAPLGLYVWASSPARPAAATVPPPEVRVTDCRIDPASRRVLAAVEARGGQGSYVATVEFRDRRPSAADARTSRSLVRLPGLTPDTPPARTEAIGPVWPPATAPWCGVAEVVREGAPQK</sequence>
<proteinExistence type="predicted"/>
<evidence type="ECO:0000313" key="2">
    <source>
        <dbReference type="Proteomes" id="UP000033551"/>
    </source>
</evidence>
<name>A0A0F4J7Q2_9ACTN</name>
<reference evidence="1 2" key="1">
    <citation type="submission" date="2015-02" db="EMBL/GenBank/DDBJ databases">
        <authorList>
            <person name="Ju K.-S."/>
            <person name="Doroghazi J.R."/>
            <person name="Metcalf W."/>
        </authorList>
    </citation>
    <scope>NUCLEOTIDE SEQUENCE [LARGE SCALE GENOMIC DNA]</scope>
    <source>
        <strain evidence="1 2">NRRL ISP-5550</strain>
    </source>
</reference>
<dbReference type="OrthoDB" id="4287942at2"/>
<protein>
    <submittedName>
        <fullName evidence="1">Uncharacterized protein</fullName>
    </submittedName>
</protein>
<keyword evidence="2" id="KW-1185">Reference proteome</keyword>